<dbReference type="EMBL" id="JAHPYS010000003">
    <property type="protein sequence ID" value="MBU9137645.1"/>
    <property type="molecule type" value="Genomic_DNA"/>
</dbReference>
<dbReference type="Proteomes" id="UP000061587">
    <property type="component" value="Chromosome"/>
</dbReference>
<dbReference type="EMBL" id="CP013020">
    <property type="protein sequence ID" value="ALK84017.1"/>
    <property type="molecule type" value="Genomic_DNA"/>
</dbReference>
<gene>
    <name evidence="1" type="ORF">BvMPK_1410</name>
    <name evidence="2" type="ORF">KTG10_02570</name>
</gene>
<reference evidence="2" key="3">
    <citation type="submission" date="2021-06" db="EMBL/GenBank/DDBJ databases">
        <title>Collection of gut derived symbiotic bacterial strains cultured from healthy donors.</title>
        <authorList>
            <person name="Lin H."/>
            <person name="Littmann E."/>
            <person name="Pamer E.G."/>
        </authorList>
    </citation>
    <scope>NUCLEOTIDE SEQUENCE</scope>
    <source>
        <strain evidence="2">MSK.6.33</strain>
    </source>
</reference>
<protein>
    <recommendedName>
        <fullName evidence="4">TIGR02646 family protein</fullName>
    </recommendedName>
</protein>
<dbReference type="AlphaFoldDB" id="A0A0P0M207"/>
<reference evidence="1 3" key="2">
    <citation type="journal article" date="2016" name="Genome Biol. Evol.">
        <title>Extensive mobilome-driven genome diversification in mouse gut-associated Bacteroides vulgatus mpk.</title>
        <authorList>
            <person name="Lange A."/>
            <person name="Beier S."/>
            <person name="Steimle A."/>
            <person name="Autenrieth I.B."/>
            <person name="Huson D.H."/>
            <person name="Frick J.S."/>
        </authorList>
    </citation>
    <scope>NUCLEOTIDE SEQUENCE [LARGE SCALE GENOMIC DNA]</scope>
    <source>
        <strain evidence="3">mpk</strain>
        <strain evidence="1">Mpk</strain>
    </source>
</reference>
<dbReference type="GeneID" id="75111590"/>
<proteinExistence type="predicted"/>
<evidence type="ECO:0008006" key="4">
    <source>
        <dbReference type="Google" id="ProtNLM"/>
    </source>
</evidence>
<evidence type="ECO:0000313" key="1">
    <source>
        <dbReference type="EMBL" id="ALK84017.1"/>
    </source>
</evidence>
<dbReference type="Proteomes" id="UP000736888">
    <property type="component" value="Unassembled WGS sequence"/>
</dbReference>
<name>A0A0P0M207_PHOVU</name>
<reference evidence="3" key="1">
    <citation type="submission" date="2015-10" db="EMBL/GenBank/DDBJ databases">
        <title>Extensive mobilome-driven genome diversification in gut-associated Bacteroides vulgatus mpk.</title>
        <authorList>
            <person name="Beier S."/>
            <person name="Lange A."/>
            <person name="Huson D.H."/>
            <person name="Frick J.-S."/>
            <person name="Autenrieth I.B."/>
        </authorList>
    </citation>
    <scope>NUCLEOTIDE SEQUENCE [LARGE SCALE GENOMIC DNA]</scope>
    <source>
        <strain evidence="3">mpk</strain>
    </source>
</reference>
<organism evidence="1 3">
    <name type="scientific">Phocaeicola vulgatus</name>
    <name type="common">Bacteroides vulgatus</name>
    <dbReference type="NCBI Taxonomy" id="821"/>
    <lineage>
        <taxon>Bacteria</taxon>
        <taxon>Pseudomonadati</taxon>
        <taxon>Bacteroidota</taxon>
        <taxon>Bacteroidia</taxon>
        <taxon>Bacteroidales</taxon>
        <taxon>Bacteroidaceae</taxon>
        <taxon>Phocaeicola</taxon>
    </lineage>
</organism>
<sequence length="291" mass="34911">MFWIDKHNKGKRRKGHQIVNRFLREAWNEQDGQYVNCTYASFKRNHKMERLLYREQHGFCCYCMRHLEVNQHTSLEHVMPHSSVTKQNKIDFKKINYYKRFNKNFKRNVIYKHLNGTKRKWRSGPLYPHFCAYENLVLSCDGSLFIDEDKDKKLYPSKIHLCCNEHRGNKLIVPLFFIPNINDLIVYNKNGTIGISKIVKSSQRQIELSNTIEDLALEHERLRIIRQAWYHIAASSIYNVEQVKAATSDEPLRKNIMIDSGIPLNIVNRIKHPIYWSLLCEYFWFYKYFTQ</sequence>
<evidence type="ECO:0000313" key="3">
    <source>
        <dbReference type="Proteomes" id="UP000061587"/>
    </source>
</evidence>
<evidence type="ECO:0000313" key="2">
    <source>
        <dbReference type="EMBL" id="MBU9137645.1"/>
    </source>
</evidence>
<dbReference type="RefSeq" id="WP_005682851.1">
    <property type="nucleotide sequence ID" value="NZ_CYZI01000015.1"/>
</dbReference>
<accession>A0A0P0M207</accession>
<dbReference type="PATRIC" id="fig|821.40.peg.1677"/>